<evidence type="ECO:0000256" key="1">
    <source>
        <dbReference type="SAM" id="Phobius"/>
    </source>
</evidence>
<protein>
    <submittedName>
        <fullName evidence="2">Uncharacterized protein</fullName>
    </submittedName>
</protein>
<keyword evidence="1" id="KW-1133">Transmembrane helix</keyword>
<comment type="caution">
    <text evidence="2">The sequence shown here is derived from an EMBL/GenBank/DDBJ whole genome shotgun (WGS) entry which is preliminary data.</text>
</comment>
<dbReference type="EMBL" id="AZBU02000009">
    <property type="protein sequence ID" value="TKR64274.1"/>
    <property type="molecule type" value="Genomic_DNA"/>
</dbReference>
<reference evidence="2 3" key="1">
    <citation type="journal article" date="2015" name="Genome Biol.">
        <title>Comparative genomics of Steinernema reveals deeply conserved gene regulatory networks.</title>
        <authorList>
            <person name="Dillman A.R."/>
            <person name="Macchietto M."/>
            <person name="Porter C.F."/>
            <person name="Rogers A."/>
            <person name="Williams B."/>
            <person name="Antoshechkin I."/>
            <person name="Lee M.M."/>
            <person name="Goodwin Z."/>
            <person name="Lu X."/>
            <person name="Lewis E.E."/>
            <person name="Goodrich-Blair H."/>
            <person name="Stock S.P."/>
            <person name="Adams B.J."/>
            <person name="Sternberg P.W."/>
            <person name="Mortazavi A."/>
        </authorList>
    </citation>
    <scope>NUCLEOTIDE SEQUENCE [LARGE SCALE GENOMIC DNA]</scope>
    <source>
        <strain evidence="2 3">ALL</strain>
    </source>
</reference>
<proteinExistence type="predicted"/>
<organism evidence="2 3">
    <name type="scientific">Steinernema carpocapsae</name>
    <name type="common">Entomopathogenic nematode</name>
    <dbReference type="NCBI Taxonomy" id="34508"/>
    <lineage>
        <taxon>Eukaryota</taxon>
        <taxon>Metazoa</taxon>
        <taxon>Ecdysozoa</taxon>
        <taxon>Nematoda</taxon>
        <taxon>Chromadorea</taxon>
        <taxon>Rhabditida</taxon>
        <taxon>Tylenchina</taxon>
        <taxon>Panagrolaimomorpha</taxon>
        <taxon>Strongyloidoidea</taxon>
        <taxon>Steinernematidae</taxon>
        <taxon>Steinernema</taxon>
    </lineage>
</organism>
<evidence type="ECO:0000313" key="2">
    <source>
        <dbReference type="EMBL" id="TKR64274.1"/>
    </source>
</evidence>
<dbReference type="AlphaFoldDB" id="A0A4U5M604"/>
<evidence type="ECO:0000313" key="3">
    <source>
        <dbReference type="Proteomes" id="UP000298663"/>
    </source>
</evidence>
<feature type="transmembrane region" description="Helical" evidence="1">
    <location>
        <begin position="21"/>
        <end position="48"/>
    </location>
</feature>
<keyword evidence="1" id="KW-0472">Membrane</keyword>
<sequence length="842" mass="96242">MTDFRQATSYRLSARRRFSKSAFVCLIPLASSAMSGRFSFALFALLWIGSESNENRTCRGRLEDGDYFYVPLRPVCVYMLDISPGGNWCFHENRISSPFEVQFEELEPDADWREFPSVFMGKAFWSLEEGGRTRTIDVFYIAHAAFPNSSIENDAFLFPEEIDFNLFSEYLLMKQYITASFINCIPQNDDDKFSCFWGGGFGDRGIQLKRKIKTARCRTSEGYLEPIVLGLDLCAFQFTVYNPTSISVGLPMISRLLNEEKRSNANVELSYTKTRAPHEFCKLYRQGGRSLDKLTGIGDRQCVKRVGVNVYDIVCCFYAKEDDKGNHRPFVELQAKLDPSSNLTFCAATPERGGVRWKINKGVVKPFEMISEETSWEHLLKYSFFRLCYNTVSYRFYKNDTAEIFQETYGTTYGAGECEESSCTVATSIIRNCPFAPFSGSDFFESQCCCSGRNMCNKLEKEFYGLTKKDADLQIEPHCSRQSVGDSYDIADSTTYVSYPQLTVFCEKSTDVESGAELNLLRTSGVVRRSTLTQNYEYRYNRKNGNYACQLVEAEVPVELENFGGYCKHMDRNQFNFVEKLRRKIPWNLFVCYCMTSPNATDFCDSKDSLNVASAYQEFPSFIDCYKYGDAEKGIPIQSRNLKKNRQSIRCYVEISEDVDQDLTVQAGLFTTSKAIEAFNANLFYPGNETFNCNHSNGSTLCHCLGDKCNDASFRAEVVRRHVETASLSRAEWLQSRTRRCSVHGVKIKCHKDRKEFNPEPLGCFIERPLTTITFEGKCVTGLDVEAKGTNNEEFCRESLKRSSGKVAYCRYSERSESIFCCCRETEDCGELRDTYRRVGLN</sequence>
<gene>
    <name evidence="2" type="ORF">L596_024839</name>
</gene>
<reference evidence="2 3" key="2">
    <citation type="journal article" date="2019" name="G3 (Bethesda)">
        <title>Hybrid Assembly of the Genome of the Entomopathogenic Nematode Steinernema carpocapsae Identifies the X-Chromosome.</title>
        <authorList>
            <person name="Serra L."/>
            <person name="Macchietto M."/>
            <person name="Macias-Munoz A."/>
            <person name="McGill C.J."/>
            <person name="Rodriguez I.M."/>
            <person name="Rodriguez B."/>
            <person name="Murad R."/>
            <person name="Mortazavi A."/>
        </authorList>
    </citation>
    <scope>NUCLEOTIDE SEQUENCE [LARGE SCALE GENOMIC DNA]</scope>
    <source>
        <strain evidence="2 3">ALL</strain>
    </source>
</reference>
<keyword evidence="3" id="KW-1185">Reference proteome</keyword>
<accession>A0A4U5M604</accession>
<name>A0A4U5M604_STECR</name>
<keyword evidence="1" id="KW-0812">Transmembrane</keyword>
<dbReference type="Proteomes" id="UP000298663">
    <property type="component" value="Unassembled WGS sequence"/>
</dbReference>